<dbReference type="SMART" id="SM01231">
    <property type="entry name" value="H-kinase_dim"/>
    <property type="match status" value="1"/>
</dbReference>
<dbReference type="CDD" id="cd00088">
    <property type="entry name" value="HPT"/>
    <property type="match status" value="4"/>
</dbReference>
<name>A0A9X2BA58_9GAMM</name>
<dbReference type="InterPro" id="IPR004358">
    <property type="entry name" value="Sig_transdc_His_kin-like_C"/>
</dbReference>
<feature type="domain" description="CheW-like" evidence="15">
    <location>
        <begin position="1386"/>
        <end position="1526"/>
    </location>
</feature>
<dbReference type="EC" id="2.7.13.3" evidence="2"/>
<evidence type="ECO:0000313" key="17">
    <source>
        <dbReference type="EMBL" id="MCJ8146275.1"/>
    </source>
</evidence>
<evidence type="ECO:0000259" key="16">
    <source>
        <dbReference type="PROSITE" id="PS50894"/>
    </source>
</evidence>
<dbReference type="InterPro" id="IPR004105">
    <property type="entry name" value="CheA-like_dim"/>
</dbReference>
<reference evidence="17" key="1">
    <citation type="submission" date="2022-02" db="EMBL/GenBank/DDBJ databases">
        <title>Acinetobacter A3.8 sp. nov., isolated from Sediment (Zhairuo Island).</title>
        <authorList>
            <person name="Zheng K."/>
        </authorList>
    </citation>
    <scope>NUCLEOTIDE SEQUENCE</scope>
    <source>
        <strain evidence="17">A3.8</strain>
    </source>
</reference>
<evidence type="ECO:0000256" key="9">
    <source>
        <dbReference type="PROSITE-ProRule" id="PRU00110"/>
    </source>
</evidence>
<feature type="domain" description="HPt" evidence="16">
    <location>
        <begin position="201"/>
        <end position="306"/>
    </location>
</feature>
<comment type="function">
    <text evidence="8">Involved in the transmission of sensory signals from the chemoreceptors to the flagellar motors. CheA is autophosphorylated; it can transfer its phosphate group to either CheB or CheY.</text>
</comment>
<comment type="caution">
    <text evidence="17">The sequence shown here is derived from an EMBL/GenBank/DDBJ whole genome shotgun (WGS) entry which is preliminary data.</text>
</comment>
<dbReference type="SMART" id="SM00260">
    <property type="entry name" value="CheW"/>
    <property type="match status" value="1"/>
</dbReference>
<keyword evidence="5" id="KW-0808">Transferase</keyword>
<dbReference type="PROSITE" id="PS50109">
    <property type="entry name" value="HIS_KIN"/>
    <property type="match status" value="1"/>
</dbReference>
<dbReference type="GO" id="GO:0005737">
    <property type="term" value="C:cytoplasm"/>
    <property type="evidence" value="ECO:0007669"/>
    <property type="project" value="InterPro"/>
</dbReference>
<evidence type="ECO:0000259" key="14">
    <source>
        <dbReference type="PROSITE" id="PS50110"/>
    </source>
</evidence>
<evidence type="ECO:0000256" key="11">
    <source>
        <dbReference type="SAM" id="Coils"/>
    </source>
</evidence>
<evidence type="ECO:0000256" key="5">
    <source>
        <dbReference type="ARBA" id="ARBA00022679"/>
    </source>
</evidence>
<dbReference type="Proteomes" id="UP001139701">
    <property type="component" value="Unassembled WGS sequence"/>
</dbReference>
<dbReference type="FunFam" id="3.30.565.10:FF:000016">
    <property type="entry name" value="Chemotaxis protein CheA, putative"/>
    <property type="match status" value="1"/>
</dbReference>
<dbReference type="InterPro" id="IPR051315">
    <property type="entry name" value="Bact_Chemotaxis_CheA"/>
</dbReference>
<dbReference type="GO" id="GO:0006935">
    <property type="term" value="P:chemotaxis"/>
    <property type="evidence" value="ECO:0007669"/>
    <property type="project" value="InterPro"/>
</dbReference>
<evidence type="ECO:0000256" key="12">
    <source>
        <dbReference type="SAM" id="MobiDB-lite"/>
    </source>
</evidence>
<feature type="domain" description="HPt" evidence="16">
    <location>
        <begin position="19"/>
        <end position="123"/>
    </location>
</feature>
<dbReference type="InterPro" id="IPR011006">
    <property type="entry name" value="CheY-like_superfamily"/>
</dbReference>
<feature type="domain" description="Histidine kinase" evidence="13">
    <location>
        <begin position="1151"/>
        <end position="1384"/>
    </location>
</feature>
<evidence type="ECO:0000259" key="13">
    <source>
        <dbReference type="PROSITE" id="PS50109"/>
    </source>
</evidence>
<feature type="domain" description="HPt" evidence="16">
    <location>
        <begin position="670"/>
        <end position="774"/>
    </location>
</feature>
<evidence type="ECO:0000313" key="18">
    <source>
        <dbReference type="Proteomes" id="UP001139701"/>
    </source>
</evidence>
<dbReference type="Gene3D" id="3.30.565.10">
    <property type="entry name" value="Histidine kinase-like ATPase, C-terminal domain"/>
    <property type="match status" value="1"/>
</dbReference>
<feature type="region of interest" description="Disordered" evidence="12">
    <location>
        <begin position="848"/>
        <end position="868"/>
    </location>
</feature>
<feature type="modified residue" description="Phosphohistidine" evidence="9">
    <location>
        <position position="246"/>
    </location>
</feature>
<dbReference type="Pfam" id="PF01584">
    <property type="entry name" value="CheW"/>
    <property type="match status" value="1"/>
</dbReference>
<dbReference type="PROSITE" id="PS50894">
    <property type="entry name" value="HPT"/>
    <property type="match status" value="5"/>
</dbReference>
<dbReference type="SUPFAM" id="SSF55874">
    <property type="entry name" value="ATPase domain of HSP90 chaperone/DNA topoisomerase II/histidine kinase"/>
    <property type="match status" value="1"/>
</dbReference>
<dbReference type="Pfam" id="PF02518">
    <property type="entry name" value="HATPase_c"/>
    <property type="match status" value="1"/>
</dbReference>
<keyword evidence="11" id="KW-0175">Coiled coil</keyword>
<evidence type="ECO:0000256" key="3">
    <source>
        <dbReference type="ARBA" id="ARBA00021495"/>
    </source>
</evidence>
<dbReference type="PRINTS" id="PR00344">
    <property type="entry name" value="BCTRLSENSOR"/>
</dbReference>
<evidence type="ECO:0000256" key="10">
    <source>
        <dbReference type="PROSITE-ProRule" id="PRU00169"/>
    </source>
</evidence>
<accession>A0A9X2BA58</accession>
<dbReference type="Pfam" id="PF01627">
    <property type="entry name" value="Hpt"/>
    <property type="match status" value="5"/>
</dbReference>
<dbReference type="InterPro" id="IPR001789">
    <property type="entry name" value="Sig_transdc_resp-reg_receiver"/>
</dbReference>
<dbReference type="InterPro" id="IPR005467">
    <property type="entry name" value="His_kinase_dom"/>
</dbReference>
<protein>
    <recommendedName>
        <fullName evidence="3">Chemotaxis protein CheA</fullName>
        <ecNumber evidence="2">2.7.13.3</ecNumber>
    </recommendedName>
</protein>
<dbReference type="GO" id="GO:0000155">
    <property type="term" value="F:phosphorelay sensor kinase activity"/>
    <property type="evidence" value="ECO:0007669"/>
    <property type="project" value="InterPro"/>
</dbReference>
<evidence type="ECO:0000256" key="6">
    <source>
        <dbReference type="ARBA" id="ARBA00022777"/>
    </source>
</evidence>
<dbReference type="InterPro" id="IPR036641">
    <property type="entry name" value="HPT_dom_sf"/>
</dbReference>
<dbReference type="PROSITE" id="PS50851">
    <property type="entry name" value="CHEW"/>
    <property type="match status" value="1"/>
</dbReference>
<organism evidence="17 18">
    <name type="scientific">Acinetobacter sedimenti</name>
    <dbReference type="NCBI Taxonomy" id="2919922"/>
    <lineage>
        <taxon>Bacteria</taxon>
        <taxon>Pseudomonadati</taxon>
        <taxon>Pseudomonadota</taxon>
        <taxon>Gammaproteobacteria</taxon>
        <taxon>Moraxellales</taxon>
        <taxon>Moraxellaceae</taxon>
        <taxon>Acinetobacter</taxon>
    </lineage>
</organism>
<feature type="domain" description="HPt" evidence="16">
    <location>
        <begin position="891"/>
        <end position="1009"/>
    </location>
</feature>
<dbReference type="InterPro" id="IPR036061">
    <property type="entry name" value="CheW-like_dom_sf"/>
</dbReference>
<dbReference type="PROSITE" id="PS50110">
    <property type="entry name" value="RESPONSE_REGULATORY"/>
    <property type="match status" value="1"/>
</dbReference>
<feature type="modified residue" description="Phosphohistidine" evidence="9">
    <location>
        <position position="938"/>
    </location>
</feature>
<evidence type="ECO:0000256" key="7">
    <source>
        <dbReference type="ARBA" id="ARBA00023012"/>
    </source>
</evidence>
<evidence type="ECO:0000256" key="2">
    <source>
        <dbReference type="ARBA" id="ARBA00012438"/>
    </source>
</evidence>
<dbReference type="Pfam" id="PF00072">
    <property type="entry name" value="Response_reg"/>
    <property type="match status" value="1"/>
</dbReference>
<evidence type="ECO:0000259" key="15">
    <source>
        <dbReference type="PROSITE" id="PS50851"/>
    </source>
</evidence>
<gene>
    <name evidence="17" type="ORF">MKI79_05075</name>
</gene>
<dbReference type="InterPro" id="IPR036890">
    <property type="entry name" value="HATPase_C_sf"/>
</dbReference>
<dbReference type="InterPro" id="IPR003594">
    <property type="entry name" value="HATPase_dom"/>
</dbReference>
<feature type="domain" description="Response regulatory" evidence="14">
    <location>
        <begin position="1548"/>
        <end position="1664"/>
    </location>
</feature>
<dbReference type="SUPFAM" id="SSF50341">
    <property type="entry name" value="CheW-like"/>
    <property type="match status" value="1"/>
</dbReference>
<evidence type="ECO:0000256" key="8">
    <source>
        <dbReference type="ARBA" id="ARBA00035100"/>
    </source>
</evidence>
<keyword evidence="4 10" id="KW-0597">Phosphoprotein</keyword>
<dbReference type="SMART" id="SM00387">
    <property type="entry name" value="HATPase_c"/>
    <property type="match status" value="1"/>
</dbReference>
<keyword evidence="7" id="KW-0902">Two-component regulatory system</keyword>
<feature type="compositionally biased region" description="Basic and acidic residues" evidence="12">
    <location>
        <begin position="854"/>
        <end position="868"/>
    </location>
</feature>
<feature type="coiled-coil region" evidence="11">
    <location>
        <begin position="896"/>
        <end position="923"/>
    </location>
</feature>
<comment type="catalytic activity">
    <reaction evidence="1">
        <text>ATP + protein L-histidine = ADP + protein N-phospho-L-histidine.</text>
        <dbReference type="EC" id="2.7.13.3"/>
    </reaction>
</comment>
<feature type="domain" description="HPt" evidence="16">
    <location>
        <begin position="488"/>
        <end position="595"/>
    </location>
</feature>
<feature type="modified residue" description="Phosphohistidine" evidence="9">
    <location>
        <position position="66"/>
    </location>
</feature>
<dbReference type="PANTHER" id="PTHR43395:SF8">
    <property type="entry name" value="HISTIDINE KINASE"/>
    <property type="match status" value="1"/>
</dbReference>
<proteinExistence type="predicted"/>
<dbReference type="PANTHER" id="PTHR43395">
    <property type="entry name" value="SENSOR HISTIDINE KINASE CHEA"/>
    <property type="match status" value="1"/>
</dbReference>
<dbReference type="InterPro" id="IPR002545">
    <property type="entry name" value="CheW-lke_dom"/>
</dbReference>
<keyword evidence="6" id="KW-0418">Kinase</keyword>
<dbReference type="RefSeq" id="WP_241570965.1">
    <property type="nucleotide sequence ID" value="NZ_JAKUML010000006.1"/>
</dbReference>
<keyword evidence="18" id="KW-1185">Reference proteome</keyword>
<evidence type="ECO:0000256" key="4">
    <source>
        <dbReference type="ARBA" id="ARBA00022553"/>
    </source>
</evidence>
<dbReference type="SMART" id="SM00448">
    <property type="entry name" value="REC"/>
    <property type="match status" value="1"/>
</dbReference>
<dbReference type="Gene3D" id="3.40.50.2300">
    <property type="match status" value="1"/>
</dbReference>
<feature type="modified residue" description="Phosphohistidine" evidence="9">
    <location>
        <position position="535"/>
    </location>
</feature>
<sequence length="1673" mass="187716">MNEVLKQLISHIELPEDHLKDQDPDIRDIFIEEVEEILELQQQTIPLWLSKPSDKEVLTDIRRSFHTLKGSGRMAGAVESGELAWSIEELLNRVMSGAVGLNEDIQNLVFSVSALYGSLVDDFKQLRPHTIELRTWIVAAQRLRDMQEVEPELRYAIDFYKNKAIPDSLVVASAEKVDLDANVTLFEEEHIATDVIDLKSEKSIENQTLEIFIEESTEHLETISKFLHLEQEPTVEEFNQLIRAVHTIRGSSGMVGFEAVFLASSNVENEFKTLIPENYLEHKAEEQLLSEYYEYVRAYIAALEGSKDTKFLSEITSQFDQVWKNYQANNVREIGEVRSQGIVAQLLELDINDMLDAEFSFVDQAVQSGESYFILLEQQAKLLIEHCNIKQSDELCRIAQYLKRCYEALVSNPFARSDDALIGQIQSLHQYLIDAFDGMASGQNMALTSLIEEEFESAIEAVTNYQAKIESVELSFADSELDNVYSPNSNFDPDLLDIFLEESEELIIGMDQDFSTWENNPQNTTVLNNLFRYLHTLKGGANMIQATHLGDIAHELESIYQRVLSGQLKPNATSMQRIRYAQDEIAVSIQKLRDQNIDEANPQLILELQQVLAGAVVDSSNQLVEPIDTDNLVVSAESNTNTTNDIAYTQDHLESYTFKVNDQLNVQAANHDFDPDLLDIFLDESEELVVGMDQDFNTWEKDLKNTKVLNNLFRYLHTLKGGANMIQATHLGEIAHELESIYERVVKGTFAPNTQALQLIRYAQDDIATRLQKLRDQGVDEHNPSLIAELQSLTGQGSTVSTQNVSVIVEDSTVEIESSDVEVEESAIADEISFEPTAEDTQDLVQEESEVVSEEQKTTAKHTSPEPELVKAKVRDSSVQPAFLTQAIASGDESQVVIVETYLEEAEELLEQAEKVLEHWKGDRGNRSLLLSLQRTYHTLKGNSRIVNQQEVGKIAYQLEVIFEQFAFHQFTSDRYDDLIIQSHQWLRTAIYDNEVAGLDKLHARLQKVVYDDSAVSVDETTTAEVIDFADYQESKVVQGDGSTPPEMYADSLVKQDQTAQEQIRVSADLVEKMIDLSGESAINRSRIELDLGQMTNTLSEMELAILRLADQLRRMDGELESQIIAKHEVEGQRYADFDPLEMDQYSSLNQLSKSLAESASDLIDFKTTLADKIRDTESLLLQQSRLQNELQQNLMGTRLVPFTRLVPRLQRLVRQVSTQLNRPVDFNIENTEGELDRNILERLVSPLEHMLRNAIDHGIEDQEQRAQAGKSATGRINLNIAREGNDILVIFSDDGKGIDVDAVKAKATNNGLITADMQVSDEDVMQYIFHPGLSTAQKVTQISGRGVGLDVVQNEIKSLGGHVSVKSTLGQGTEFTIRVPTSVAVSDALMVRVGDQQFALPLAQIERIVRISPVALSEYYDSKKETFELDRQQIRLRYVGEFVTGQAKPMFSNMGSSVPVIIFNSSGRSVALQVDQLVGSRAQVVIKPIGQQLSSVGYVGGATILANGKVSLILDGQTIARRVLTTARAHQVEKATSSSTQRTARKTVMVVDDSVTVRKVTTRLLERHGYEVITANDGVDAIEKLAQGVPDLMLLDIEMPRMDGFEVATYVRHDSNFKALPIIMITSRTGEKHREHAFSLGVNEYMGKPFQEADLVSNIQKVLAKTKANAKS</sequence>
<dbReference type="SUPFAM" id="SSF47226">
    <property type="entry name" value="Histidine-containing phosphotransfer domain, HPT domain"/>
    <property type="match status" value="5"/>
</dbReference>
<dbReference type="Gene3D" id="1.20.120.160">
    <property type="entry name" value="HPT domain"/>
    <property type="match status" value="5"/>
</dbReference>
<evidence type="ECO:0000256" key="1">
    <source>
        <dbReference type="ARBA" id="ARBA00000085"/>
    </source>
</evidence>
<dbReference type="EMBL" id="JAKUML010000006">
    <property type="protein sequence ID" value="MCJ8146275.1"/>
    <property type="molecule type" value="Genomic_DNA"/>
</dbReference>
<dbReference type="SMART" id="SM00073">
    <property type="entry name" value="HPT"/>
    <property type="match status" value="5"/>
</dbReference>
<dbReference type="Gene3D" id="2.30.30.40">
    <property type="entry name" value="SH3 Domains"/>
    <property type="match status" value="1"/>
</dbReference>
<dbReference type="CDD" id="cd17546">
    <property type="entry name" value="REC_hyHK_CKI1_RcsC-like"/>
    <property type="match status" value="1"/>
</dbReference>
<dbReference type="InterPro" id="IPR008207">
    <property type="entry name" value="Sig_transdc_His_kin_Hpt_dom"/>
</dbReference>
<dbReference type="SUPFAM" id="SSF52172">
    <property type="entry name" value="CheY-like"/>
    <property type="match status" value="1"/>
</dbReference>
<feature type="modified residue" description="4-aspartylphosphate" evidence="10">
    <location>
        <position position="1597"/>
    </location>
</feature>
<feature type="modified residue" description="Phosphohistidine" evidence="9">
    <location>
        <position position="717"/>
    </location>
</feature>